<dbReference type="PANTHER" id="PTHR34219:SF8">
    <property type="entry name" value="PEPSY DOMAIN-CONTAINING PROTEIN"/>
    <property type="match status" value="1"/>
</dbReference>
<evidence type="ECO:0008006" key="4">
    <source>
        <dbReference type="Google" id="ProtNLM"/>
    </source>
</evidence>
<accession>K7AD35</accession>
<dbReference type="OrthoDB" id="5294804at2"/>
<keyword evidence="3" id="KW-1185">Reference proteome</keyword>
<dbReference type="AlphaFoldDB" id="K7AD35"/>
<reference evidence="2 3" key="1">
    <citation type="journal article" date="2013" name="Genome Announc.">
        <title>Complete Genome Sequence of Glaciecola psychrophila Strain 170T.</title>
        <authorList>
            <person name="Yin J."/>
            <person name="Chen J."/>
            <person name="Liu G."/>
            <person name="Yu Y."/>
            <person name="Song L."/>
            <person name="Wang X."/>
            <person name="Qu X."/>
        </authorList>
    </citation>
    <scope>NUCLEOTIDE SEQUENCE [LARGE SCALE GENOMIC DNA]</scope>
    <source>
        <strain evidence="2 3">170</strain>
    </source>
</reference>
<dbReference type="InterPro" id="IPR005625">
    <property type="entry name" value="PepSY-ass_TM"/>
</dbReference>
<keyword evidence="1" id="KW-0812">Transmembrane</keyword>
<evidence type="ECO:0000313" key="3">
    <source>
        <dbReference type="Proteomes" id="UP000011864"/>
    </source>
</evidence>
<dbReference type="EMBL" id="CP003837">
    <property type="protein sequence ID" value="AGH46708.1"/>
    <property type="molecule type" value="Genomic_DNA"/>
</dbReference>
<keyword evidence="1" id="KW-1133">Transmembrane helix</keyword>
<dbReference type="Proteomes" id="UP000011864">
    <property type="component" value="Chromosome"/>
</dbReference>
<protein>
    <recommendedName>
        <fullName evidence="4">PepSY-associated TM helix domain-containing protein</fullName>
    </recommendedName>
</protein>
<keyword evidence="1" id="KW-0472">Membrane</keyword>
<dbReference type="PATRIC" id="fig|1129794.4.peg.4590"/>
<proteinExistence type="predicted"/>
<dbReference type="STRING" id="1129794.C427_4609"/>
<dbReference type="eggNOG" id="COG3182">
    <property type="taxonomic scope" value="Bacteria"/>
</dbReference>
<feature type="transmembrane region" description="Helical" evidence="1">
    <location>
        <begin position="12"/>
        <end position="33"/>
    </location>
</feature>
<name>K7AD35_9ALTE</name>
<feature type="transmembrane region" description="Helical" evidence="1">
    <location>
        <begin position="139"/>
        <end position="162"/>
    </location>
</feature>
<sequence length="401" mass="46326">MDRAKWFNVHSWVGVQLSILLCFVLITGTLATVSHEIDWVTNKAMRVAPSSVTKINWQAIYVSATEQSQTKHLSVIKQPTEDWFAAEVIAYDTNKQRYRMFFHPTTGEYLGEGRWYNWQVFFRMTHRHLMLPVKYGVPIISICAFLLLTSLITSFVVYRHWWKGFLRWPRKQHRKLFWSDIHRLLGAWNIWFILVVSITGVWYLLEVLGVRASYPDRGQVVSQQAKDNRVMPSPDVFLKAMKTVDIEFPDLDIKTVRFPTRKNAPMIVQGQSTAILVRDRANLISFDPMTGEFLSKFRGEQLNLVARVTEAVDPLHFGTFAGLPSRILYFVFGVLLSTLAVSGTYMFAMKTSRISHRQVFSKRKVWKSALSKMGFGKWFSYISITICLLIAFGLFTGLITQ</sequence>
<gene>
    <name evidence="2" type="ORF">C427_4609</name>
</gene>
<dbReference type="HOGENOM" id="CLU_031962_4_1_6"/>
<dbReference type="PANTHER" id="PTHR34219">
    <property type="entry name" value="IRON-REGULATED INNER MEMBRANE PROTEIN-RELATED"/>
    <property type="match status" value="1"/>
</dbReference>
<dbReference type="RefSeq" id="WP_007639807.1">
    <property type="nucleotide sequence ID" value="NC_020514.1"/>
</dbReference>
<dbReference type="KEGG" id="gps:C427_4609"/>
<dbReference type="Pfam" id="PF03929">
    <property type="entry name" value="PepSY_TM"/>
    <property type="match status" value="1"/>
</dbReference>
<feature type="transmembrane region" description="Helical" evidence="1">
    <location>
        <begin position="378"/>
        <end position="399"/>
    </location>
</feature>
<organism evidence="2 3">
    <name type="scientific">Paraglaciecola psychrophila 170</name>
    <dbReference type="NCBI Taxonomy" id="1129794"/>
    <lineage>
        <taxon>Bacteria</taxon>
        <taxon>Pseudomonadati</taxon>
        <taxon>Pseudomonadota</taxon>
        <taxon>Gammaproteobacteria</taxon>
        <taxon>Alteromonadales</taxon>
        <taxon>Alteromonadaceae</taxon>
        <taxon>Paraglaciecola</taxon>
    </lineage>
</organism>
<feature type="transmembrane region" description="Helical" evidence="1">
    <location>
        <begin position="183"/>
        <end position="205"/>
    </location>
</feature>
<evidence type="ECO:0000256" key="1">
    <source>
        <dbReference type="SAM" id="Phobius"/>
    </source>
</evidence>
<feature type="transmembrane region" description="Helical" evidence="1">
    <location>
        <begin position="327"/>
        <end position="348"/>
    </location>
</feature>
<evidence type="ECO:0000313" key="2">
    <source>
        <dbReference type="EMBL" id="AGH46708.1"/>
    </source>
</evidence>